<evidence type="ECO:0000313" key="3">
    <source>
        <dbReference type="Proteomes" id="UP000673691"/>
    </source>
</evidence>
<dbReference type="Proteomes" id="UP000673691">
    <property type="component" value="Unassembled WGS sequence"/>
</dbReference>
<protein>
    <recommendedName>
        <fullName evidence="1">P-type ATPase A domain-containing protein</fullName>
    </recommendedName>
</protein>
<dbReference type="OrthoDB" id="2439198at2759"/>
<feature type="domain" description="P-type ATPase A" evidence="1">
    <location>
        <begin position="46"/>
        <end position="106"/>
    </location>
</feature>
<dbReference type="SUPFAM" id="SSF81665">
    <property type="entry name" value="Calcium ATPase, transmembrane domain M"/>
    <property type="match status" value="1"/>
</dbReference>
<dbReference type="AlphaFoldDB" id="A0A8H7ZUN6"/>
<dbReference type="PANTHER" id="PTHR24092">
    <property type="entry name" value="PROBABLE PHOSPHOLIPID-TRANSPORTING ATPASE"/>
    <property type="match status" value="1"/>
</dbReference>
<dbReference type="GO" id="GO:0045332">
    <property type="term" value="P:phospholipid translocation"/>
    <property type="evidence" value="ECO:0007669"/>
    <property type="project" value="TreeGrafter"/>
</dbReference>
<dbReference type="InterPro" id="IPR059000">
    <property type="entry name" value="ATPase_P-type_domA"/>
</dbReference>
<dbReference type="GO" id="GO:0005886">
    <property type="term" value="C:plasma membrane"/>
    <property type="evidence" value="ECO:0007669"/>
    <property type="project" value="TreeGrafter"/>
</dbReference>
<evidence type="ECO:0000313" key="2">
    <source>
        <dbReference type="EMBL" id="KAG5459499.1"/>
    </source>
</evidence>
<dbReference type="Pfam" id="PF00122">
    <property type="entry name" value="E1-E2_ATPase"/>
    <property type="match status" value="1"/>
</dbReference>
<evidence type="ECO:0000259" key="1">
    <source>
        <dbReference type="Pfam" id="PF00122"/>
    </source>
</evidence>
<gene>
    <name evidence="2" type="ORF">BJ554DRAFT_91</name>
</gene>
<dbReference type="InterPro" id="IPR023298">
    <property type="entry name" value="ATPase_P-typ_TM_dom_sf"/>
</dbReference>
<feature type="non-terminal residue" evidence="2">
    <location>
        <position position="226"/>
    </location>
</feature>
<dbReference type="EMBL" id="JAEFCI010006740">
    <property type="protein sequence ID" value="KAG5459499.1"/>
    <property type="molecule type" value="Genomic_DNA"/>
</dbReference>
<dbReference type="PANTHER" id="PTHR24092:SF218">
    <property type="entry name" value="PHOSPHOLIPID-TRANSPORTING ATPASE"/>
    <property type="match status" value="1"/>
</dbReference>
<proteinExistence type="predicted"/>
<sequence length="226" mass="24911">MLVPVLTPESELGPLLIVLAVSAIKNAAEDYKRYKQDNKANQRVYAVIKDGRAVPTMSKDINPGNVLRLRNGDTVPSDVLCLSTSIYGGTCYVETAELDGETRLTRRFAVAATAGKDTDDLISQVSGRFQCEPPNANLILFDGRLRVWPSPGAREKVEPTTINNMLLRGMVLRNVDVVYGVAVFAGPDTRIMRNLKMSGLKFSTLEKRLNKLVLCIFAYNACLLVF</sequence>
<keyword evidence="3" id="KW-1185">Reference proteome</keyword>
<comment type="caution">
    <text evidence="2">The sequence shown here is derived from an EMBL/GenBank/DDBJ whole genome shotgun (WGS) entry which is preliminary data.</text>
</comment>
<organism evidence="2 3">
    <name type="scientific">Olpidium bornovanus</name>
    <dbReference type="NCBI Taxonomy" id="278681"/>
    <lineage>
        <taxon>Eukaryota</taxon>
        <taxon>Fungi</taxon>
        <taxon>Fungi incertae sedis</taxon>
        <taxon>Olpidiomycota</taxon>
        <taxon>Olpidiomycotina</taxon>
        <taxon>Olpidiomycetes</taxon>
        <taxon>Olpidiales</taxon>
        <taxon>Olpidiaceae</taxon>
        <taxon>Olpidium</taxon>
    </lineage>
</organism>
<dbReference type="InterPro" id="IPR008250">
    <property type="entry name" value="ATPase_P-typ_transduc_dom_A_sf"/>
</dbReference>
<accession>A0A8H7ZUN6</accession>
<dbReference type="GO" id="GO:0140326">
    <property type="term" value="F:ATPase-coupled intramembrane lipid transporter activity"/>
    <property type="evidence" value="ECO:0007669"/>
    <property type="project" value="TreeGrafter"/>
</dbReference>
<name>A0A8H7ZUN6_9FUNG</name>
<dbReference type="SUPFAM" id="SSF81653">
    <property type="entry name" value="Calcium ATPase, transduction domain A"/>
    <property type="match status" value="1"/>
</dbReference>
<reference evidence="2 3" key="1">
    <citation type="journal article" name="Sci. Rep.">
        <title>Genome-scale phylogenetic analyses confirm Olpidium as the closest living zoosporic fungus to the non-flagellated, terrestrial fungi.</title>
        <authorList>
            <person name="Chang Y."/>
            <person name="Rochon D."/>
            <person name="Sekimoto S."/>
            <person name="Wang Y."/>
            <person name="Chovatia M."/>
            <person name="Sandor L."/>
            <person name="Salamov A."/>
            <person name="Grigoriev I.V."/>
            <person name="Stajich J.E."/>
            <person name="Spatafora J.W."/>
        </authorList>
    </citation>
    <scope>NUCLEOTIDE SEQUENCE [LARGE SCALE GENOMIC DNA]</scope>
    <source>
        <strain evidence="2">S191</strain>
    </source>
</reference>
<dbReference type="Gene3D" id="2.70.150.10">
    <property type="entry name" value="Calcium-transporting ATPase, cytoplasmic transduction domain A"/>
    <property type="match status" value="1"/>
</dbReference>